<comment type="caution">
    <text evidence="3">The sequence shown here is derived from an EMBL/GenBank/DDBJ whole genome shotgun (WGS) entry which is preliminary data.</text>
</comment>
<gene>
    <name evidence="3" type="ORF">KUTeg_005993</name>
</gene>
<protein>
    <recommendedName>
        <fullName evidence="2">SGNH hydrolase-type esterase domain-containing protein</fullName>
    </recommendedName>
</protein>
<accession>A0ABQ9FF99</accession>
<evidence type="ECO:0000259" key="2">
    <source>
        <dbReference type="Pfam" id="PF13472"/>
    </source>
</evidence>
<dbReference type="Gene3D" id="3.40.50.1110">
    <property type="entry name" value="SGNH hydrolase"/>
    <property type="match status" value="1"/>
</dbReference>
<keyword evidence="4" id="KW-1185">Reference proteome</keyword>
<reference evidence="3 4" key="1">
    <citation type="submission" date="2022-12" db="EMBL/GenBank/DDBJ databases">
        <title>Chromosome-level genome of Tegillarca granosa.</title>
        <authorList>
            <person name="Kim J."/>
        </authorList>
    </citation>
    <scope>NUCLEOTIDE SEQUENCE [LARGE SCALE GENOMIC DNA]</scope>
    <source>
        <strain evidence="3">Teg-2019</strain>
        <tissue evidence="3">Adductor muscle</tissue>
    </source>
</reference>
<evidence type="ECO:0000313" key="3">
    <source>
        <dbReference type="EMBL" id="KAJ8315979.1"/>
    </source>
</evidence>
<name>A0ABQ9FF99_TEGGR</name>
<organism evidence="3 4">
    <name type="scientific">Tegillarca granosa</name>
    <name type="common">Malaysian cockle</name>
    <name type="synonym">Anadara granosa</name>
    <dbReference type="NCBI Taxonomy" id="220873"/>
    <lineage>
        <taxon>Eukaryota</taxon>
        <taxon>Metazoa</taxon>
        <taxon>Spiralia</taxon>
        <taxon>Lophotrochozoa</taxon>
        <taxon>Mollusca</taxon>
        <taxon>Bivalvia</taxon>
        <taxon>Autobranchia</taxon>
        <taxon>Pteriomorphia</taxon>
        <taxon>Arcoida</taxon>
        <taxon>Arcoidea</taxon>
        <taxon>Arcidae</taxon>
        <taxon>Tegillarca</taxon>
    </lineage>
</organism>
<dbReference type="PANTHER" id="PTHR11852">
    <property type="entry name" value="PLATELET-ACTIVATING FACTOR ACETYLHYDROLASE"/>
    <property type="match status" value="1"/>
</dbReference>
<dbReference type="SUPFAM" id="SSF52266">
    <property type="entry name" value="SGNH hydrolase"/>
    <property type="match status" value="1"/>
</dbReference>
<evidence type="ECO:0000313" key="4">
    <source>
        <dbReference type="Proteomes" id="UP001217089"/>
    </source>
</evidence>
<dbReference type="InterPro" id="IPR036514">
    <property type="entry name" value="SGNH_hydro_sf"/>
</dbReference>
<dbReference type="PANTHER" id="PTHR11852:SF0">
    <property type="entry name" value="PLATELET-ACTIVATING FACTOR ACETYLHYDROLASE IB SUBUNIT BETA HOMOLOG"/>
    <property type="match status" value="1"/>
</dbReference>
<proteinExistence type="inferred from homology"/>
<sequence length="236" mass="26719">MHAVPVPVEDVVGDGRWMSQHQRFLIQAKGREPEVVFIGDSIIQLMRFSSHYKSFLEPMHCLNFGIGSDQTQHVLWRIINGELDCVQPKVIVLEVGTNNHDHSADQVVGGIMEIVRVTQDKQPSAQLIVMGIPPRGEKPNPVREKIATINKDLLKKLSGTPNVTFINIEPSMFINEDGLISHKDMYDYLHMTDDGYKKFCEPLQEEIQNLSQNFIKVENISQDMQSINEVLASDTP</sequence>
<dbReference type="Pfam" id="PF13472">
    <property type="entry name" value="Lipase_GDSL_2"/>
    <property type="match status" value="1"/>
</dbReference>
<dbReference type="EMBL" id="JARBDR010000328">
    <property type="protein sequence ID" value="KAJ8315979.1"/>
    <property type="molecule type" value="Genomic_DNA"/>
</dbReference>
<dbReference type="Proteomes" id="UP001217089">
    <property type="component" value="Unassembled WGS sequence"/>
</dbReference>
<evidence type="ECO:0000256" key="1">
    <source>
        <dbReference type="ARBA" id="ARBA00038184"/>
    </source>
</evidence>
<feature type="domain" description="SGNH hydrolase-type esterase" evidence="2">
    <location>
        <begin position="37"/>
        <end position="197"/>
    </location>
</feature>
<dbReference type="CDD" id="cd01820">
    <property type="entry name" value="PAF_acetylesterase_like"/>
    <property type="match status" value="1"/>
</dbReference>
<dbReference type="InterPro" id="IPR013830">
    <property type="entry name" value="SGNH_hydro"/>
</dbReference>
<comment type="similarity">
    <text evidence="1">Belongs to the 'GDSL' lipolytic enzyme family. Platelet-activating factor acetylhydrolase IB beta/gamma subunits subfamily.</text>
</comment>